<gene>
    <name evidence="14" type="ORF">PYX00_005263</name>
</gene>
<evidence type="ECO:0000313" key="14">
    <source>
        <dbReference type="EMBL" id="KAL0272187.1"/>
    </source>
</evidence>
<dbReference type="SMART" id="SM00809">
    <property type="entry name" value="Alpha_adaptinC2"/>
    <property type="match status" value="1"/>
</dbReference>
<dbReference type="EMBL" id="JARGDH010000003">
    <property type="protein sequence ID" value="KAL0272187.1"/>
    <property type="molecule type" value="Genomic_DNA"/>
</dbReference>
<dbReference type="GO" id="GO:0031901">
    <property type="term" value="C:early endosome membrane"/>
    <property type="evidence" value="ECO:0007669"/>
    <property type="project" value="UniProtKB-SubCell"/>
</dbReference>
<dbReference type="GO" id="GO:0035091">
    <property type="term" value="F:phosphatidylinositol binding"/>
    <property type="evidence" value="ECO:0007669"/>
    <property type="project" value="InterPro"/>
</dbReference>
<dbReference type="GO" id="GO:0031267">
    <property type="term" value="F:small GTPase binding"/>
    <property type="evidence" value="ECO:0007669"/>
    <property type="project" value="InterPro"/>
</dbReference>
<evidence type="ECO:0000259" key="12">
    <source>
        <dbReference type="PROSITE" id="PS50180"/>
    </source>
</evidence>
<dbReference type="Gene3D" id="1.25.40.90">
    <property type="match status" value="1"/>
</dbReference>
<comment type="subcellular location">
    <subcellularLocation>
        <location evidence="2">Early endosome membrane</location>
        <topology evidence="2">Peripheral membrane protein</topology>
    </subcellularLocation>
    <subcellularLocation>
        <location evidence="1">Golgi apparatus</location>
        <location evidence="1">trans-Golgi network membrane</location>
        <topology evidence="1">Peripheral membrane protein</topology>
    </subcellularLocation>
</comment>
<dbReference type="PROSITE" id="PS50909">
    <property type="entry name" value="GAT"/>
    <property type="match status" value="1"/>
</dbReference>
<feature type="region of interest" description="Disordered" evidence="10">
    <location>
        <begin position="453"/>
        <end position="487"/>
    </location>
</feature>
<dbReference type="InterPro" id="IPR008153">
    <property type="entry name" value="GAE_dom"/>
</dbReference>
<evidence type="ECO:0000256" key="4">
    <source>
        <dbReference type="ARBA" id="ARBA00022448"/>
    </source>
</evidence>
<dbReference type="Pfam" id="PF02883">
    <property type="entry name" value="Alpha_adaptinC2"/>
    <property type="match status" value="1"/>
</dbReference>
<reference evidence="14" key="1">
    <citation type="journal article" date="2024" name="Gigascience">
        <title>Chromosome-level genome of the poultry shaft louse Menopon gallinae provides insight into the host-switching and adaptive evolution of parasitic lice.</title>
        <authorList>
            <person name="Xu Y."/>
            <person name="Ma L."/>
            <person name="Liu S."/>
            <person name="Liang Y."/>
            <person name="Liu Q."/>
            <person name="He Z."/>
            <person name="Tian L."/>
            <person name="Duan Y."/>
            <person name="Cai W."/>
            <person name="Li H."/>
            <person name="Song F."/>
        </authorList>
    </citation>
    <scope>NUCLEOTIDE SEQUENCE</scope>
    <source>
        <strain evidence="14">Cailab_2023a</strain>
    </source>
</reference>
<evidence type="ECO:0000256" key="5">
    <source>
        <dbReference type="ARBA" id="ARBA00022753"/>
    </source>
</evidence>
<dbReference type="PANTHER" id="PTHR45905:SF1">
    <property type="entry name" value="GOLGI-LOCALIZED, GAMMA-ADAPTIN EAR CONTAINING, ARF BINDING PROTEIN"/>
    <property type="match status" value="1"/>
</dbReference>
<dbReference type="AlphaFoldDB" id="A0AAW2HQP9"/>
<dbReference type="SMART" id="SM00288">
    <property type="entry name" value="VHS"/>
    <property type="match status" value="1"/>
</dbReference>
<dbReference type="GO" id="GO:0034394">
    <property type="term" value="P:protein localization to cell surface"/>
    <property type="evidence" value="ECO:0007669"/>
    <property type="project" value="TreeGrafter"/>
</dbReference>
<dbReference type="Gene3D" id="2.60.40.1230">
    <property type="match status" value="1"/>
</dbReference>
<evidence type="ECO:0000256" key="10">
    <source>
        <dbReference type="SAM" id="MobiDB-lite"/>
    </source>
</evidence>
<dbReference type="InterPro" id="IPR004152">
    <property type="entry name" value="GAT_dom"/>
</dbReference>
<keyword evidence="4" id="KW-0813">Transport</keyword>
<evidence type="ECO:0000256" key="8">
    <source>
        <dbReference type="ARBA" id="ARBA00023034"/>
    </source>
</evidence>
<keyword evidence="8" id="KW-0333">Golgi apparatus</keyword>
<evidence type="ECO:0000256" key="3">
    <source>
        <dbReference type="ARBA" id="ARBA00008099"/>
    </source>
</evidence>
<dbReference type="Gene3D" id="1.20.5.170">
    <property type="match status" value="1"/>
</dbReference>
<evidence type="ECO:0000256" key="9">
    <source>
        <dbReference type="ARBA" id="ARBA00023136"/>
    </source>
</evidence>
<dbReference type="GO" id="GO:0005802">
    <property type="term" value="C:trans-Golgi network"/>
    <property type="evidence" value="ECO:0007669"/>
    <property type="project" value="InterPro"/>
</dbReference>
<evidence type="ECO:0000259" key="13">
    <source>
        <dbReference type="PROSITE" id="PS50909"/>
    </source>
</evidence>
<dbReference type="Pfam" id="PF00790">
    <property type="entry name" value="VHS"/>
    <property type="match status" value="1"/>
</dbReference>
<dbReference type="InterPro" id="IPR041198">
    <property type="entry name" value="GGA_N-GAT"/>
</dbReference>
<comment type="caution">
    <text evidence="14">The sequence shown here is derived from an EMBL/GenBank/DDBJ whole genome shotgun (WGS) entry which is preliminary data.</text>
</comment>
<keyword evidence="9" id="KW-0472">Membrane</keyword>
<sequence length="655" mass="72658">MDVITETSLEALLQRATDPRNKGADTAAIDAFCGIIKKEPDGAFIATRLIAAKIQSPQELEALQGLSVLEACMKNCGPSFHSEIGKFRFLNEMIKLVSPKFLGSRTPPPVRNQVLKLMYSWTLNYPKEPKIKEAYDMLKKQGVINNNELEVSTDESKHSTPSKSHPLFQDEEKVRLLQKLLHSKNPDDLQAANRLIKTMVKEDERRVEIKSKKVSELEAVRNNVRLLSEMLDSYKTNQASNDEVELIKELHHGCERLRPNVFRIAADTSDNDELLSQVLSVSDELGHVLDKYNTIMVLGQKVDNVQSSEDSKQISSLLDFTTPTNDWVPQIQNETTNSDLLNKPLSVLDLDIGLPANNSKALPSSNHKIEKTNSHLDALDEFFAPLNPQSSPVLPAYSIATSLKPEEVKAADKPKFGNQDKKNKIKGFEDLDILGETLMQTCKMDSALKSLKPGERQEVNSVTPEKEVKLDECSSVKNASETSDDDAMMDLSDVTPIAEQNYVPKPVETETVKQEIKPLTDVSVTLESIKPSSIPPITVIEEKSGISVNLFIAKDTPREDVTVLVITTVSKNPSPVTNYLFQAVVPKGCKLKLQPPSGSELPAHNPFLPPSAITQIMLIANPNKLDVTLKCMVSFTVDDETITEMGEVERLPTET</sequence>
<dbReference type="Pfam" id="PF03127">
    <property type="entry name" value="GAT"/>
    <property type="match status" value="1"/>
</dbReference>
<dbReference type="Gene3D" id="1.20.58.160">
    <property type="match status" value="1"/>
</dbReference>
<feature type="domain" description="VHS" evidence="11">
    <location>
        <begin position="16"/>
        <end position="146"/>
    </location>
</feature>
<evidence type="ECO:0000256" key="2">
    <source>
        <dbReference type="ARBA" id="ARBA00004220"/>
    </source>
</evidence>
<keyword evidence="7" id="KW-0653">Protein transport</keyword>
<accession>A0AAW2HQP9</accession>
<dbReference type="PANTHER" id="PTHR45905">
    <property type="entry name" value="GOLGI-LOCALIZED, GAMMA-ADAPTIN EAR CONTAINING, ARF BINDING PROTEIN"/>
    <property type="match status" value="1"/>
</dbReference>
<dbReference type="SUPFAM" id="SSF89009">
    <property type="entry name" value="GAT-like domain"/>
    <property type="match status" value="1"/>
</dbReference>
<dbReference type="SUPFAM" id="SSF49348">
    <property type="entry name" value="Clathrin adaptor appendage domain"/>
    <property type="match status" value="1"/>
</dbReference>
<dbReference type="GO" id="GO:0006893">
    <property type="term" value="P:Golgi to plasma membrane transport"/>
    <property type="evidence" value="ECO:0007669"/>
    <property type="project" value="TreeGrafter"/>
</dbReference>
<protein>
    <recommendedName>
        <fullName evidence="15">ADP-ribosylation factor-binding protein GGA1</fullName>
    </recommendedName>
</protein>
<dbReference type="PROSITE" id="PS50180">
    <property type="entry name" value="GAE"/>
    <property type="match status" value="1"/>
</dbReference>
<keyword evidence="6" id="KW-0832">Ubl conjugation</keyword>
<organism evidence="14">
    <name type="scientific">Menopon gallinae</name>
    <name type="common">poultry shaft louse</name>
    <dbReference type="NCBI Taxonomy" id="328185"/>
    <lineage>
        <taxon>Eukaryota</taxon>
        <taxon>Metazoa</taxon>
        <taxon>Ecdysozoa</taxon>
        <taxon>Arthropoda</taxon>
        <taxon>Hexapoda</taxon>
        <taxon>Insecta</taxon>
        <taxon>Pterygota</taxon>
        <taxon>Neoptera</taxon>
        <taxon>Paraneoptera</taxon>
        <taxon>Psocodea</taxon>
        <taxon>Troctomorpha</taxon>
        <taxon>Phthiraptera</taxon>
        <taxon>Amblycera</taxon>
        <taxon>Menoponidae</taxon>
        <taxon>Menopon</taxon>
    </lineage>
</organism>
<comment type="similarity">
    <text evidence="3">Belongs to the GGA protein family.</text>
</comment>
<dbReference type="Pfam" id="PF18308">
    <property type="entry name" value="GGA_N-GAT"/>
    <property type="match status" value="1"/>
</dbReference>
<dbReference type="InterPro" id="IPR002014">
    <property type="entry name" value="VHS_dom"/>
</dbReference>
<name>A0AAW2HQP9_9NEOP</name>
<dbReference type="CDD" id="cd14234">
    <property type="entry name" value="GAT_GGA_meta"/>
    <property type="match status" value="1"/>
</dbReference>
<evidence type="ECO:0008006" key="15">
    <source>
        <dbReference type="Google" id="ProtNLM"/>
    </source>
</evidence>
<evidence type="ECO:0000259" key="11">
    <source>
        <dbReference type="PROSITE" id="PS50179"/>
    </source>
</evidence>
<feature type="compositionally biased region" description="Basic and acidic residues" evidence="10">
    <location>
        <begin position="453"/>
        <end position="474"/>
    </location>
</feature>
<dbReference type="InterPro" id="IPR008942">
    <property type="entry name" value="ENTH_VHS"/>
</dbReference>
<feature type="domain" description="GAE" evidence="12">
    <location>
        <begin position="533"/>
        <end position="652"/>
    </location>
</feature>
<dbReference type="InterPro" id="IPR013041">
    <property type="entry name" value="Clathrin_app_Ig-like_sf"/>
</dbReference>
<dbReference type="GO" id="GO:0006886">
    <property type="term" value="P:intracellular protein transport"/>
    <property type="evidence" value="ECO:0007669"/>
    <property type="project" value="InterPro"/>
</dbReference>
<evidence type="ECO:0000256" key="1">
    <source>
        <dbReference type="ARBA" id="ARBA00004150"/>
    </source>
</evidence>
<proteinExistence type="inferred from homology"/>
<feature type="domain" description="GAT" evidence="13">
    <location>
        <begin position="170"/>
        <end position="297"/>
    </location>
</feature>
<evidence type="ECO:0000256" key="6">
    <source>
        <dbReference type="ARBA" id="ARBA00022843"/>
    </source>
</evidence>
<dbReference type="CDD" id="cd03567">
    <property type="entry name" value="VHS_GGA_metazoan"/>
    <property type="match status" value="1"/>
</dbReference>
<keyword evidence="5" id="KW-0967">Endosome</keyword>
<dbReference type="SUPFAM" id="SSF48464">
    <property type="entry name" value="ENTH/VHS domain"/>
    <property type="match status" value="1"/>
</dbReference>
<dbReference type="PROSITE" id="PS50179">
    <property type="entry name" value="VHS"/>
    <property type="match status" value="1"/>
</dbReference>
<dbReference type="GO" id="GO:0043130">
    <property type="term" value="F:ubiquitin binding"/>
    <property type="evidence" value="ECO:0007669"/>
    <property type="project" value="InterPro"/>
</dbReference>
<dbReference type="InterPro" id="IPR027422">
    <property type="entry name" value="GGA1-3"/>
</dbReference>
<dbReference type="InterPro" id="IPR008152">
    <property type="entry name" value="Clathrin_a/b/g-adaptin_app_Ig"/>
</dbReference>
<evidence type="ECO:0000256" key="7">
    <source>
        <dbReference type="ARBA" id="ARBA00022927"/>
    </source>
</evidence>
<dbReference type="InterPro" id="IPR038425">
    <property type="entry name" value="GAT_sf"/>
</dbReference>